<feature type="domain" description="Aminoglycoside phosphotransferase" evidence="1">
    <location>
        <begin position="27"/>
        <end position="220"/>
    </location>
</feature>
<keyword evidence="3" id="KW-1185">Reference proteome</keyword>
<organism evidence="2 3">
    <name type="scientific">Streptomyces cremeus</name>
    <dbReference type="NCBI Taxonomy" id="66881"/>
    <lineage>
        <taxon>Bacteria</taxon>
        <taxon>Bacillati</taxon>
        <taxon>Actinomycetota</taxon>
        <taxon>Actinomycetes</taxon>
        <taxon>Kitasatosporales</taxon>
        <taxon>Streptomycetaceae</taxon>
        <taxon>Streptomyces</taxon>
    </lineage>
</organism>
<accession>A0ABV5P5D3</accession>
<proteinExistence type="predicted"/>
<dbReference type="InterPro" id="IPR002575">
    <property type="entry name" value="Aminoglycoside_PTrfase"/>
</dbReference>
<dbReference type="Pfam" id="PF01636">
    <property type="entry name" value="APH"/>
    <property type="match status" value="1"/>
</dbReference>
<gene>
    <name evidence="2" type="ORF">ACFFTU_00290</name>
</gene>
<dbReference type="InterPro" id="IPR011009">
    <property type="entry name" value="Kinase-like_dom_sf"/>
</dbReference>
<dbReference type="EMBL" id="JBHMCR010000001">
    <property type="protein sequence ID" value="MFB9518406.1"/>
    <property type="molecule type" value="Genomic_DNA"/>
</dbReference>
<evidence type="ECO:0000313" key="3">
    <source>
        <dbReference type="Proteomes" id="UP001589718"/>
    </source>
</evidence>
<dbReference type="RefSeq" id="WP_345227942.1">
    <property type="nucleotide sequence ID" value="NZ_BAAAXE010000014.1"/>
</dbReference>
<dbReference type="SUPFAM" id="SSF56112">
    <property type="entry name" value="Protein kinase-like (PK-like)"/>
    <property type="match status" value="1"/>
</dbReference>
<evidence type="ECO:0000313" key="2">
    <source>
        <dbReference type="EMBL" id="MFB9518406.1"/>
    </source>
</evidence>
<dbReference type="Gene3D" id="3.90.1200.10">
    <property type="match status" value="1"/>
</dbReference>
<sequence length="265" mass="29558">MVHDLRRQIGSAVGCDLVPLTHDQKHNNTHFRGDRDGVPTLFIKVTDSPKSYTTEAGAQMLLHTRDLPTPALHAHGDLGQDRHWLAYTWHDLTPIDPTPETVEEAGLLLGRLHATTRGETSPHLRSYGAIPELINAKIALVAEFDAPLASRIADLRDALLDTPAAPRLGDERCLLHGDMGWRNLHYASDGHLWIFDFEHAAIGHPLLDFAKLWDRELPSSRSRHARTTWRPVGSLLPSITPPARQHHPCRSRRGHWGPVGLPVLP</sequence>
<dbReference type="Proteomes" id="UP001589718">
    <property type="component" value="Unassembled WGS sequence"/>
</dbReference>
<evidence type="ECO:0000259" key="1">
    <source>
        <dbReference type="Pfam" id="PF01636"/>
    </source>
</evidence>
<comment type="caution">
    <text evidence="2">The sequence shown here is derived from an EMBL/GenBank/DDBJ whole genome shotgun (WGS) entry which is preliminary data.</text>
</comment>
<protein>
    <submittedName>
        <fullName evidence="2">Phosphotransferase</fullName>
    </submittedName>
</protein>
<name>A0ABV5P5D3_STRCM</name>
<reference evidence="2 3" key="1">
    <citation type="submission" date="2024-09" db="EMBL/GenBank/DDBJ databases">
        <authorList>
            <person name="Sun Q."/>
            <person name="Mori K."/>
        </authorList>
    </citation>
    <scope>NUCLEOTIDE SEQUENCE [LARGE SCALE GENOMIC DNA]</scope>
    <source>
        <strain evidence="2 3">JCM 4362</strain>
    </source>
</reference>